<evidence type="ECO:0008006" key="4">
    <source>
        <dbReference type="Google" id="ProtNLM"/>
    </source>
</evidence>
<dbReference type="Proteomes" id="UP000772434">
    <property type="component" value="Unassembled WGS sequence"/>
</dbReference>
<proteinExistence type="predicted"/>
<feature type="region of interest" description="Disordered" evidence="1">
    <location>
        <begin position="14"/>
        <end position="48"/>
    </location>
</feature>
<dbReference type="SUPFAM" id="SSF52058">
    <property type="entry name" value="L domain-like"/>
    <property type="match status" value="1"/>
</dbReference>
<reference evidence="2" key="1">
    <citation type="submission" date="2020-11" db="EMBL/GenBank/DDBJ databases">
        <authorList>
            <consortium name="DOE Joint Genome Institute"/>
            <person name="Ahrendt S."/>
            <person name="Riley R."/>
            <person name="Andreopoulos W."/>
            <person name="Labutti K."/>
            <person name="Pangilinan J."/>
            <person name="Ruiz-Duenas F.J."/>
            <person name="Barrasa J.M."/>
            <person name="Sanchez-Garcia M."/>
            <person name="Camarero S."/>
            <person name="Miyauchi S."/>
            <person name="Serrano A."/>
            <person name="Linde D."/>
            <person name="Babiker R."/>
            <person name="Drula E."/>
            <person name="Ayuso-Fernandez I."/>
            <person name="Pacheco R."/>
            <person name="Padilla G."/>
            <person name="Ferreira P."/>
            <person name="Barriuso J."/>
            <person name="Kellner H."/>
            <person name="Castanera R."/>
            <person name="Alfaro M."/>
            <person name="Ramirez L."/>
            <person name="Pisabarro A.G."/>
            <person name="Kuo A."/>
            <person name="Tritt A."/>
            <person name="Lipzen A."/>
            <person name="He G."/>
            <person name="Yan M."/>
            <person name="Ng V."/>
            <person name="Cullen D."/>
            <person name="Martin F."/>
            <person name="Rosso M.-N."/>
            <person name="Henrissat B."/>
            <person name="Hibbett D."/>
            <person name="Martinez A.T."/>
            <person name="Grigoriev I.V."/>
        </authorList>
    </citation>
    <scope>NUCLEOTIDE SEQUENCE</scope>
    <source>
        <strain evidence="2">AH 40177</strain>
    </source>
</reference>
<keyword evidence="3" id="KW-1185">Reference proteome</keyword>
<dbReference type="InterPro" id="IPR032675">
    <property type="entry name" value="LRR_dom_sf"/>
</dbReference>
<comment type="caution">
    <text evidence="2">The sequence shown here is derived from an EMBL/GenBank/DDBJ whole genome shotgun (WGS) entry which is preliminary data.</text>
</comment>
<evidence type="ECO:0000256" key="1">
    <source>
        <dbReference type="SAM" id="MobiDB-lite"/>
    </source>
</evidence>
<accession>A0A9P5PTB2</accession>
<organism evidence="2 3">
    <name type="scientific">Rhodocollybia butyracea</name>
    <dbReference type="NCBI Taxonomy" id="206335"/>
    <lineage>
        <taxon>Eukaryota</taxon>
        <taxon>Fungi</taxon>
        <taxon>Dikarya</taxon>
        <taxon>Basidiomycota</taxon>
        <taxon>Agaricomycotina</taxon>
        <taxon>Agaricomycetes</taxon>
        <taxon>Agaricomycetidae</taxon>
        <taxon>Agaricales</taxon>
        <taxon>Marasmiineae</taxon>
        <taxon>Omphalotaceae</taxon>
        <taxon>Rhodocollybia</taxon>
    </lineage>
</organism>
<dbReference type="AlphaFoldDB" id="A0A9P5PTB2"/>
<evidence type="ECO:0000313" key="3">
    <source>
        <dbReference type="Proteomes" id="UP000772434"/>
    </source>
</evidence>
<name>A0A9P5PTB2_9AGAR</name>
<protein>
    <recommendedName>
        <fullName evidence="4">F-box domain-containing protein</fullName>
    </recommendedName>
</protein>
<dbReference type="OrthoDB" id="5548689at2759"/>
<dbReference type="EMBL" id="JADNRY010000057">
    <property type="protein sequence ID" value="KAF9068797.1"/>
    <property type="molecule type" value="Genomic_DNA"/>
</dbReference>
<dbReference type="Gene3D" id="3.80.10.10">
    <property type="entry name" value="Ribonuclease Inhibitor"/>
    <property type="match status" value="1"/>
</dbReference>
<sequence length="468" mass="51731">MGIRTLVKQVKRTILPSKRTHKQPLGTSGTSTSEANIPPHKLDSKGLTSSHLPTYSPLESAYQALYTEFLAKSRHNDIPDSPVARDRLHALIAQTRSDLQTCSDSTIRSQISRVLELQESLLAPIRTLPSDVLTQIFQSVLALTLDPGILHSSWSGHKLSGRIFPLTWACFWWRDAALSCSAFWSTITVHYDSSDAAPIPQVSAFLTECILRSGVSVPMSTSIDLQGVESPPAVITMLVARAHRWRQAKLIFGPGSLQMIGNLFSFKPSPTKFPLLEDLVFECDGLDSIQNAILECRPPLQKLKLTKLSESYIDVIASRHLKALEVRSYSGVSLAKLLHMCPHLESLHLKSFISTGKPDDNQIPHQSSLVSLEIRGGVSDGAWKCVTLPKLTELSVRLPSLFSWEEADSVFTRATLSELKEVLMRSGEPPEIHHSDDGRLCQTSVLDSNCNYSTAILSFYHTSLDLEA</sequence>
<gene>
    <name evidence="2" type="ORF">BDP27DRAFT_1363866</name>
</gene>
<feature type="compositionally biased region" description="Polar residues" evidence="1">
    <location>
        <begin position="25"/>
        <end position="35"/>
    </location>
</feature>
<evidence type="ECO:0000313" key="2">
    <source>
        <dbReference type="EMBL" id="KAF9068797.1"/>
    </source>
</evidence>